<evidence type="ECO:0000313" key="3">
    <source>
        <dbReference type="EMBL" id="KAF5939793.1"/>
    </source>
</evidence>
<proteinExistence type="predicted"/>
<dbReference type="AlphaFoldDB" id="A0A7J7GG98"/>
<reference evidence="3 4" key="2">
    <citation type="submission" date="2020-07" db="EMBL/GenBank/DDBJ databases">
        <title>Genome assembly of wild tea tree DASZ reveals pedigree and selection history of tea varieties.</title>
        <authorList>
            <person name="Zhang W."/>
        </authorList>
    </citation>
    <scope>NUCLEOTIDE SEQUENCE [LARGE SCALE GENOMIC DNA]</scope>
    <source>
        <strain evidence="4">cv. G240</strain>
        <tissue evidence="3">Leaf</tissue>
    </source>
</reference>
<feature type="region of interest" description="Disordered" evidence="1">
    <location>
        <begin position="42"/>
        <end position="71"/>
    </location>
</feature>
<evidence type="ECO:0000256" key="2">
    <source>
        <dbReference type="SAM" id="Phobius"/>
    </source>
</evidence>
<feature type="compositionally biased region" description="Polar residues" evidence="1">
    <location>
        <begin position="42"/>
        <end position="52"/>
    </location>
</feature>
<accession>A0A7J7GG98</accession>
<keyword evidence="2" id="KW-0812">Transmembrane</keyword>
<feature type="transmembrane region" description="Helical" evidence="2">
    <location>
        <begin position="75"/>
        <end position="100"/>
    </location>
</feature>
<keyword evidence="2" id="KW-1133">Transmembrane helix</keyword>
<gene>
    <name evidence="3" type="ORF">HYC85_020960</name>
</gene>
<sequence>MYYKNGAVTHVFQHHIHGTGSTVAVMPCLVLTGNPNLCASGKSCQTTDTSPNSPGDETPSSSTTDSGSGTKKSSILPIILGVTIPIFIVFWVIVGVCAILHHKRKTAAVASIGAGQNGGANRPNGSPQQGALNNADIQMLGKIGQAVINNFQSNMEENEQVNVELGDQTNQQAPQNGQYSTNT</sequence>
<organism evidence="3 4">
    <name type="scientific">Camellia sinensis</name>
    <name type="common">Tea plant</name>
    <name type="synonym">Thea sinensis</name>
    <dbReference type="NCBI Taxonomy" id="4442"/>
    <lineage>
        <taxon>Eukaryota</taxon>
        <taxon>Viridiplantae</taxon>
        <taxon>Streptophyta</taxon>
        <taxon>Embryophyta</taxon>
        <taxon>Tracheophyta</taxon>
        <taxon>Spermatophyta</taxon>
        <taxon>Magnoliopsida</taxon>
        <taxon>eudicotyledons</taxon>
        <taxon>Gunneridae</taxon>
        <taxon>Pentapetalae</taxon>
        <taxon>asterids</taxon>
        <taxon>Ericales</taxon>
        <taxon>Theaceae</taxon>
        <taxon>Camellia</taxon>
    </lineage>
</organism>
<dbReference type="Proteomes" id="UP000593564">
    <property type="component" value="Unassembled WGS sequence"/>
</dbReference>
<evidence type="ECO:0008006" key="5">
    <source>
        <dbReference type="Google" id="ProtNLM"/>
    </source>
</evidence>
<feature type="compositionally biased region" description="Low complexity" evidence="1">
    <location>
        <begin position="53"/>
        <end position="71"/>
    </location>
</feature>
<evidence type="ECO:0000313" key="4">
    <source>
        <dbReference type="Proteomes" id="UP000593564"/>
    </source>
</evidence>
<name>A0A7J7GG98_CAMSI</name>
<keyword evidence="4" id="KW-1185">Reference proteome</keyword>
<dbReference type="EMBL" id="JACBKZ010000010">
    <property type="protein sequence ID" value="KAF5939793.1"/>
    <property type="molecule type" value="Genomic_DNA"/>
</dbReference>
<keyword evidence="2" id="KW-0472">Membrane</keyword>
<evidence type="ECO:0000256" key="1">
    <source>
        <dbReference type="SAM" id="MobiDB-lite"/>
    </source>
</evidence>
<reference evidence="4" key="1">
    <citation type="journal article" date="2020" name="Nat. Commun.">
        <title>Genome assembly of wild tea tree DASZ reveals pedigree and selection history of tea varieties.</title>
        <authorList>
            <person name="Zhang W."/>
            <person name="Zhang Y."/>
            <person name="Qiu H."/>
            <person name="Guo Y."/>
            <person name="Wan H."/>
            <person name="Zhang X."/>
            <person name="Scossa F."/>
            <person name="Alseekh S."/>
            <person name="Zhang Q."/>
            <person name="Wang P."/>
            <person name="Xu L."/>
            <person name="Schmidt M.H."/>
            <person name="Jia X."/>
            <person name="Li D."/>
            <person name="Zhu A."/>
            <person name="Guo F."/>
            <person name="Chen W."/>
            <person name="Ni D."/>
            <person name="Usadel B."/>
            <person name="Fernie A.R."/>
            <person name="Wen W."/>
        </authorList>
    </citation>
    <scope>NUCLEOTIDE SEQUENCE [LARGE SCALE GENOMIC DNA]</scope>
    <source>
        <strain evidence="4">cv. G240</strain>
    </source>
</reference>
<protein>
    <recommendedName>
        <fullName evidence="5">Malectin-like domain-containing protein</fullName>
    </recommendedName>
</protein>
<comment type="caution">
    <text evidence="3">The sequence shown here is derived from an EMBL/GenBank/DDBJ whole genome shotgun (WGS) entry which is preliminary data.</text>
</comment>